<sequence length="213" mass="23668">MNTDRSLWQKQLSAGLQRMAITLSEQQQCLLVDFLSLLTKWNQAYNLTAIRDVNEMVSRQLLDSLSIVHLLEGRRILDVGTGPGLPGIPLAVARPGCQFTLIDSNGKKTRFVQQAITTLGLKNVVVLQTRVEAYQTTDKFDTITSRAFAALPRIVQLTQHLLAENGQLLAMKGMIPRDEMAELEVSGYQIVVDPLMVPDSDGERHALRVRSAT</sequence>
<dbReference type="GO" id="GO:0070043">
    <property type="term" value="F:rRNA (guanine-N7-)-methyltransferase activity"/>
    <property type="evidence" value="ECO:0007669"/>
    <property type="project" value="UniProtKB-UniRule"/>
</dbReference>
<name>A0A558DFD0_9GAMM</name>
<protein>
    <recommendedName>
        <fullName evidence="6">Ribosomal RNA small subunit methyltransferase G</fullName>
        <ecNumber evidence="6">2.1.1.170</ecNumber>
    </recommendedName>
    <alternativeName>
        <fullName evidence="6">16S rRNA 7-methylguanosine methyltransferase</fullName>
        <shortName evidence="6">16S rRNA m7G methyltransferase</shortName>
    </alternativeName>
</protein>
<dbReference type="GO" id="GO:0005829">
    <property type="term" value="C:cytosol"/>
    <property type="evidence" value="ECO:0007669"/>
    <property type="project" value="TreeGrafter"/>
</dbReference>
<dbReference type="Proteomes" id="UP000317355">
    <property type="component" value="Unassembled WGS sequence"/>
</dbReference>
<evidence type="ECO:0000256" key="5">
    <source>
        <dbReference type="ARBA" id="ARBA00022691"/>
    </source>
</evidence>
<dbReference type="AlphaFoldDB" id="A0A558DFD0"/>
<evidence type="ECO:0000313" key="7">
    <source>
        <dbReference type="EMBL" id="TVT59741.1"/>
    </source>
</evidence>
<comment type="subcellular location">
    <subcellularLocation>
        <location evidence="6">Cytoplasm</location>
    </subcellularLocation>
</comment>
<feature type="binding site" evidence="6">
    <location>
        <position position="80"/>
    </location>
    <ligand>
        <name>S-adenosyl-L-methionine</name>
        <dbReference type="ChEBI" id="CHEBI:59789"/>
    </ligand>
</feature>
<evidence type="ECO:0000256" key="2">
    <source>
        <dbReference type="ARBA" id="ARBA00022552"/>
    </source>
</evidence>
<dbReference type="EMBL" id="VMRY01000003">
    <property type="protein sequence ID" value="TVT59741.1"/>
    <property type="molecule type" value="Genomic_DNA"/>
</dbReference>
<comment type="similarity">
    <text evidence="6">Belongs to the methyltransferase superfamily. RNA methyltransferase RsmG family.</text>
</comment>
<evidence type="ECO:0000256" key="3">
    <source>
        <dbReference type="ARBA" id="ARBA00022603"/>
    </source>
</evidence>
<dbReference type="EC" id="2.1.1.170" evidence="6"/>
<dbReference type="PANTHER" id="PTHR31760">
    <property type="entry name" value="S-ADENOSYL-L-METHIONINE-DEPENDENT METHYLTRANSFERASES SUPERFAMILY PROTEIN"/>
    <property type="match status" value="1"/>
</dbReference>
<comment type="catalytic activity">
    <reaction evidence="6">
        <text>guanosine(527) in 16S rRNA + S-adenosyl-L-methionine = N(7)-methylguanosine(527) in 16S rRNA + S-adenosyl-L-homocysteine</text>
        <dbReference type="Rhea" id="RHEA:42732"/>
        <dbReference type="Rhea" id="RHEA-COMP:10209"/>
        <dbReference type="Rhea" id="RHEA-COMP:10210"/>
        <dbReference type="ChEBI" id="CHEBI:57856"/>
        <dbReference type="ChEBI" id="CHEBI:59789"/>
        <dbReference type="ChEBI" id="CHEBI:74269"/>
        <dbReference type="ChEBI" id="CHEBI:74480"/>
        <dbReference type="EC" id="2.1.1.170"/>
    </reaction>
</comment>
<evidence type="ECO:0000256" key="1">
    <source>
        <dbReference type="ARBA" id="ARBA00022490"/>
    </source>
</evidence>
<keyword evidence="5 6" id="KW-0949">S-adenosyl-L-methionine</keyword>
<comment type="function">
    <text evidence="6">Specifically methylates the N7 position of guanine in position 527 of 16S rRNA.</text>
</comment>
<comment type="caution">
    <text evidence="6">Lacks conserved residue(s) required for the propagation of feature annotation.</text>
</comment>
<evidence type="ECO:0000256" key="6">
    <source>
        <dbReference type="HAMAP-Rule" id="MF_00074"/>
    </source>
</evidence>
<feature type="binding site" evidence="6">
    <location>
        <position position="85"/>
    </location>
    <ligand>
        <name>S-adenosyl-L-methionine</name>
        <dbReference type="ChEBI" id="CHEBI:59789"/>
    </ligand>
</feature>
<feature type="binding site" evidence="6">
    <location>
        <position position="146"/>
    </location>
    <ligand>
        <name>S-adenosyl-L-methionine</name>
        <dbReference type="ChEBI" id="CHEBI:59789"/>
    </ligand>
</feature>
<dbReference type="SUPFAM" id="SSF53335">
    <property type="entry name" value="S-adenosyl-L-methionine-dependent methyltransferases"/>
    <property type="match status" value="1"/>
</dbReference>
<dbReference type="Pfam" id="PF02527">
    <property type="entry name" value="GidB"/>
    <property type="match status" value="1"/>
</dbReference>
<proteinExistence type="inferred from homology"/>
<gene>
    <name evidence="6 7" type="primary">rsmG</name>
    <name evidence="7" type="ORF">FHK82_01805</name>
</gene>
<keyword evidence="3 6" id="KW-0489">Methyltransferase</keyword>
<dbReference type="InterPro" id="IPR029063">
    <property type="entry name" value="SAM-dependent_MTases_sf"/>
</dbReference>
<evidence type="ECO:0000256" key="4">
    <source>
        <dbReference type="ARBA" id="ARBA00022679"/>
    </source>
</evidence>
<dbReference type="Gene3D" id="3.40.50.150">
    <property type="entry name" value="Vaccinia Virus protein VP39"/>
    <property type="match status" value="1"/>
</dbReference>
<dbReference type="InterPro" id="IPR003682">
    <property type="entry name" value="rRNA_ssu_MeTfrase_G"/>
</dbReference>
<dbReference type="PIRSF" id="PIRSF003078">
    <property type="entry name" value="GidB"/>
    <property type="match status" value="1"/>
</dbReference>
<comment type="caution">
    <text evidence="7">The sequence shown here is derived from an EMBL/GenBank/DDBJ whole genome shotgun (WGS) entry which is preliminary data.</text>
</comment>
<keyword evidence="4 6" id="KW-0808">Transferase</keyword>
<accession>A0A558DFD0</accession>
<keyword evidence="2 6" id="KW-0698">rRNA processing</keyword>
<feature type="binding site" evidence="6">
    <location>
        <begin position="131"/>
        <end position="132"/>
    </location>
    <ligand>
        <name>S-adenosyl-L-methionine</name>
        <dbReference type="ChEBI" id="CHEBI:59789"/>
    </ligand>
</feature>
<dbReference type="NCBIfam" id="TIGR00138">
    <property type="entry name" value="rsmG_gidB"/>
    <property type="match status" value="1"/>
</dbReference>
<keyword evidence="1 6" id="KW-0963">Cytoplasm</keyword>
<dbReference type="PANTHER" id="PTHR31760:SF0">
    <property type="entry name" value="S-ADENOSYL-L-METHIONINE-DEPENDENT METHYLTRANSFERASES SUPERFAMILY PROTEIN"/>
    <property type="match status" value="1"/>
</dbReference>
<dbReference type="CDD" id="cd02440">
    <property type="entry name" value="AdoMet_MTases"/>
    <property type="match status" value="1"/>
</dbReference>
<dbReference type="HAMAP" id="MF_00074">
    <property type="entry name" value="16SrRNA_methyltr_G"/>
    <property type="match status" value="1"/>
</dbReference>
<evidence type="ECO:0000313" key="8">
    <source>
        <dbReference type="Proteomes" id="UP000317355"/>
    </source>
</evidence>
<organism evidence="7 8">
    <name type="scientific">Sedimenticola thiotaurini</name>
    <dbReference type="NCBI Taxonomy" id="1543721"/>
    <lineage>
        <taxon>Bacteria</taxon>
        <taxon>Pseudomonadati</taxon>
        <taxon>Pseudomonadota</taxon>
        <taxon>Gammaproteobacteria</taxon>
        <taxon>Chromatiales</taxon>
        <taxon>Sedimenticolaceae</taxon>
        <taxon>Sedimenticola</taxon>
    </lineage>
</organism>
<reference evidence="7 8" key="1">
    <citation type="submission" date="2019-07" db="EMBL/GenBank/DDBJ databases">
        <title>The pathways for chlorine oxyanion respiration interact through the shared metabolite chlorate.</title>
        <authorList>
            <person name="Barnum T.P."/>
            <person name="Cheng Y."/>
            <person name="Hill K.A."/>
            <person name="Lucas L.N."/>
            <person name="Carlson H.K."/>
            <person name="Coates J.D."/>
        </authorList>
    </citation>
    <scope>NUCLEOTIDE SEQUENCE [LARGE SCALE GENOMIC DNA]</scope>
    <source>
        <strain evidence="7">BK-3</strain>
    </source>
</reference>